<dbReference type="Proteomes" id="UP001149140">
    <property type="component" value="Unassembled WGS sequence"/>
</dbReference>
<accession>A0A9X3S2F1</accession>
<comment type="caution">
    <text evidence="4">The sequence shown here is derived from an EMBL/GenBank/DDBJ whole genome shotgun (WGS) entry which is preliminary data.</text>
</comment>
<dbReference type="InterPro" id="IPR016181">
    <property type="entry name" value="Acyl_CoA_acyltransferase"/>
</dbReference>
<dbReference type="GO" id="GO:0016747">
    <property type="term" value="F:acyltransferase activity, transferring groups other than amino-acyl groups"/>
    <property type="evidence" value="ECO:0007669"/>
    <property type="project" value="InterPro"/>
</dbReference>
<dbReference type="Gene3D" id="3.40.630.30">
    <property type="match status" value="1"/>
</dbReference>
<dbReference type="CDD" id="cd04301">
    <property type="entry name" value="NAT_SF"/>
    <property type="match status" value="1"/>
</dbReference>
<sequence length="151" mass="16585">MSDAVVRLAGPGDADTIAGLLCAFRDWWGSTTPSDETFHSTVSLLLEDPRTEYLLVDDVGVAQLRFRLSAWTGVEDCWLEDLFVRDSARGTGVGRALVEACVERARARGCRRIELDVQETNASAIGLYERCGFSSTPKGAERTLFLSQKLP</sequence>
<dbReference type="Pfam" id="PF00583">
    <property type="entry name" value="Acetyltransf_1"/>
    <property type="match status" value="1"/>
</dbReference>
<keyword evidence="5" id="KW-1185">Reference proteome</keyword>
<dbReference type="InterPro" id="IPR000182">
    <property type="entry name" value="GNAT_dom"/>
</dbReference>
<dbReference type="SUPFAM" id="SSF55729">
    <property type="entry name" value="Acyl-CoA N-acyltransferases (Nat)"/>
    <property type="match status" value="1"/>
</dbReference>
<evidence type="ECO:0000313" key="5">
    <source>
        <dbReference type="Proteomes" id="UP001149140"/>
    </source>
</evidence>
<reference evidence="4" key="1">
    <citation type="submission" date="2022-10" db="EMBL/GenBank/DDBJ databases">
        <title>The WGS of Solirubrobacter ginsenosidimutans DSM 21036.</title>
        <authorList>
            <person name="Jiang Z."/>
        </authorList>
    </citation>
    <scope>NUCLEOTIDE SEQUENCE</scope>
    <source>
        <strain evidence="4">DSM 21036</strain>
    </source>
</reference>
<dbReference type="RefSeq" id="WP_270040275.1">
    <property type="nucleotide sequence ID" value="NZ_JAPDOD010000009.1"/>
</dbReference>
<dbReference type="AlphaFoldDB" id="A0A9X3S2F1"/>
<keyword evidence="2" id="KW-0012">Acyltransferase</keyword>
<gene>
    <name evidence="4" type="ORF">OM076_12550</name>
</gene>
<evidence type="ECO:0000256" key="1">
    <source>
        <dbReference type="ARBA" id="ARBA00022679"/>
    </source>
</evidence>
<dbReference type="InterPro" id="IPR050832">
    <property type="entry name" value="Bact_Acetyltransf"/>
</dbReference>
<dbReference type="PANTHER" id="PTHR43877">
    <property type="entry name" value="AMINOALKYLPHOSPHONATE N-ACETYLTRANSFERASE-RELATED-RELATED"/>
    <property type="match status" value="1"/>
</dbReference>
<proteinExistence type="predicted"/>
<keyword evidence="1" id="KW-0808">Transferase</keyword>
<feature type="domain" description="N-acetyltransferase" evidence="3">
    <location>
        <begin position="4"/>
        <end position="151"/>
    </location>
</feature>
<protein>
    <submittedName>
        <fullName evidence="4">GNAT family N-acetyltransferase</fullName>
    </submittedName>
</protein>
<evidence type="ECO:0000259" key="3">
    <source>
        <dbReference type="PROSITE" id="PS51186"/>
    </source>
</evidence>
<name>A0A9X3S2F1_9ACTN</name>
<evidence type="ECO:0000313" key="4">
    <source>
        <dbReference type="EMBL" id="MDA0161101.1"/>
    </source>
</evidence>
<evidence type="ECO:0000256" key="2">
    <source>
        <dbReference type="ARBA" id="ARBA00023315"/>
    </source>
</evidence>
<organism evidence="4 5">
    <name type="scientific">Solirubrobacter ginsenosidimutans</name>
    <dbReference type="NCBI Taxonomy" id="490573"/>
    <lineage>
        <taxon>Bacteria</taxon>
        <taxon>Bacillati</taxon>
        <taxon>Actinomycetota</taxon>
        <taxon>Thermoleophilia</taxon>
        <taxon>Solirubrobacterales</taxon>
        <taxon>Solirubrobacteraceae</taxon>
        <taxon>Solirubrobacter</taxon>
    </lineage>
</organism>
<dbReference type="PROSITE" id="PS51186">
    <property type="entry name" value="GNAT"/>
    <property type="match status" value="1"/>
</dbReference>
<dbReference type="EMBL" id="JAPDOD010000009">
    <property type="protein sequence ID" value="MDA0161101.1"/>
    <property type="molecule type" value="Genomic_DNA"/>
</dbReference>